<feature type="region of interest" description="Disordered" evidence="1">
    <location>
        <begin position="1"/>
        <end position="57"/>
    </location>
</feature>
<reference evidence="2 3" key="1">
    <citation type="journal article" date="2016" name="Front. Microbiol.">
        <title>Genome and transcriptome sequences reveal the specific parasitism of the nematophagous Purpureocillium lilacinum 36-1.</title>
        <authorList>
            <person name="Xie J."/>
            <person name="Li S."/>
            <person name="Mo C."/>
            <person name="Xiao X."/>
            <person name="Peng D."/>
            <person name="Wang G."/>
            <person name="Xiao Y."/>
        </authorList>
    </citation>
    <scope>NUCLEOTIDE SEQUENCE [LARGE SCALE GENOMIC DNA]</scope>
    <source>
        <strain evidence="2 3">36-1</strain>
    </source>
</reference>
<feature type="compositionally biased region" description="Polar residues" evidence="1">
    <location>
        <begin position="1"/>
        <end position="12"/>
    </location>
</feature>
<evidence type="ECO:0000256" key="1">
    <source>
        <dbReference type="SAM" id="MobiDB-lite"/>
    </source>
</evidence>
<accession>A0A2U3EDY8</accession>
<organism evidence="2 3">
    <name type="scientific">Purpureocillium lilacinum</name>
    <name type="common">Paecilomyces lilacinus</name>
    <dbReference type="NCBI Taxonomy" id="33203"/>
    <lineage>
        <taxon>Eukaryota</taxon>
        <taxon>Fungi</taxon>
        <taxon>Dikarya</taxon>
        <taxon>Ascomycota</taxon>
        <taxon>Pezizomycotina</taxon>
        <taxon>Sordariomycetes</taxon>
        <taxon>Hypocreomycetidae</taxon>
        <taxon>Hypocreales</taxon>
        <taxon>Ophiocordycipitaceae</taxon>
        <taxon>Purpureocillium</taxon>
    </lineage>
</organism>
<dbReference type="AlphaFoldDB" id="A0A2U3EDY8"/>
<comment type="caution">
    <text evidence="2">The sequence shown here is derived from an EMBL/GenBank/DDBJ whole genome shotgun (WGS) entry which is preliminary data.</text>
</comment>
<gene>
    <name evidence="2" type="ORF">PCL_09707</name>
</gene>
<evidence type="ECO:0000313" key="3">
    <source>
        <dbReference type="Proteomes" id="UP000245956"/>
    </source>
</evidence>
<sequence length="211" mass="22594">MSRTAHPQSHSLDFTRERNVLAGEGKKGAGQIRPELNQRRGGPSFQRTSTLGDPSPRPALHRTLVDTQPHALCLAGPSYVDDDDATTTPAAYEYGQSMGSVWRTYTAPLQPAALSRSSAVGRRARKVKGIQRPTGPELLALGTGRPVRLVELAALRPRGASADYRGPTEGPRHGVVDPRLSPAEKATIQSVMEARHAGLTGANPEHGFRGI</sequence>
<dbReference type="Proteomes" id="UP000245956">
    <property type="component" value="Unassembled WGS sequence"/>
</dbReference>
<proteinExistence type="predicted"/>
<protein>
    <submittedName>
        <fullName evidence="2">Uncharacterized protein</fullName>
    </submittedName>
</protein>
<dbReference type="EMBL" id="LCWV01000005">
    <property type="protein sequence ID" value="PWI72692.1"/>
    <property type="molecule type" value="Genomic_DNA"/>
</dbReference>
<feature type="compositionally biased region" description="Basic and acidic residues" evidence="1">
    <location>
        <begin position="13"/>
        <end position="27"/>
    </location>
</feature>
<evidence type="ECO:0000313" key="2">
    <source>
        <dbReference type="EMBL" id="PWI72692.1"/>
    </source>
</evidence>
<name>A0A2U3EDY8_PURLI</name>